<keyword evidence="8 9" id="KW-0472">Membrane</keyword>
<evidence type="ECO:0000256" key="2">
    <source>
        <dbReference type="ARBA" id="ARBA00004687"/>
    </source>
</evidence>
<comment type="subcellular location">
    <subcellularLocation>
        <location evidence="1">Endoplasmic reticulum membrane</location>
        <topology evidence="1">Multi-pass membrane protein</topology>
    </subcellularLocation>
</comment>
<evidence type="ECO:0000313" key="11">
    <source>
        <dbReference type="Proteomes" id="UP000194236"/>
    </source>
</evidence>
<keyword evidence="11" id="KW-1185">Reference proteome</keyword>
<gene>
    <name evidence="10" type="ORF">BLA29_006951</name>
</gene>
<evidence type="ECO:0000313" key="10">
    <source>
        <dbReference type="EMBL" id="OTF72048.1"/>
    </source>
</evidence>
<sequence>MKSTLVVSGTLATTSVLAPILWYLWIVLGTANSNFYFGITLAFNIGQIFLFTDLIFAHIKREFYFNNIDLFKICKKIGKSPR</sequence>
<feature type="transmembrane region" description="Helical" evidence="9">
    <location>
        <begin position="5"/>
        <end position="28"/>
    </location>
</feature>
<dbReference type="GO" id="GO:0006506">
    <property type="term" value="P:GPI anchor biosynthetic process"/>
    <property type="evidence" value="ECO:0007669"/>
    <property type="project" value="UniProtKB-UniPathway"/>
</dbReference>
<dbReference type="Pfam" id="PF06728">
    <property type="entry name" value="PIG-U"/>
    <property type="match status" value="1"/>
</dbReference>
<evidence type="ECO:0000256" key="8">
    <source>
        <dbReference type="ARBA" id="ARBA00023136"/>
    </source>
</evidence>
<comment type="caution">
    <text evidence="10">The sequence shown here is derived from an EMBL/GenBank/DDBJ whole genome shotgun (WGS) entry which is preliminary data.</text>
</comment>
<dbReference type="UniPathway" id="UPA00196"/>
<protein>
    <submittedName>
        <fullName evidence="10">Phosphatidylinositol glycan anchor biosynthesis, class U-like</fullName>
    </submittedName>
</protein>
<comment type="pathway">
    <text evidence="2">Glycolipid biosynthesis; glycosylphosphatidylinositol-anchor biosynthesis.</text>
</comment>
<dbReference type="AlphaFoldDB" id="A0A1Y3AW64"/>
<dbReference type="PANTHER" id="PTHR13121:SF0">
    <property type="entry name" value="PHOSPHATIDYLINOSITOL GLYCAN ANCHOR BIOSYNTHESIS CLASS U PROTEIN"/>
    <property type="match status" value="1"/>
</dbReference>
<dbReference type="Proteomes" id="UP000194236">
    <property type="component" value="Unassembled WGS sequence"/>
</dbReference>
<evidence type="ECO:0000256" key="5">
    <source>
        <dbReference type="ARBA" id="ARBA00022692"/>
    </source>
</evidence>
<feature type="transmembrane region" description="Helical" evidence="9">
    <location>
        <begin position="34"/>
        <end position="56"/>
    </location>
</feature>
<reference evidence="10 11" key="1">
    <citation type="submission" date="2017-03" db="EMBL/GenBank/DDBJ databases">
        <title>Genome Survey of Euroglyphus maynei.</title>
        <authorList>
            <person name="Arlian L.G."/>
            <person name="Morgan M.S."/>
            <person name="Rider S.D."/>
        </authorList>
    </citation>
    <scope>NUCLEOTIDE SEQUENCE [LARGE SCALE GENOMIC DNA]</scope>
    <source>
        <strain evidence="10">Arlian Lab</strain>
        <tissue evidence="10">Whole body</tissue>
    </source>
</reference>
<evidence type="ECO:0000256" key="3">
    <source>
        <dbReference type="ARBA" id="ARBA00010026"/>
    </source>
</evidence>
<dbReference type="OrthoDB" id="549017at2759"/>
<evidence type="ECO:0000256" key="7">
    <source>
        <dbReference type="ARBA" id="ARBA00022989"/>
    </source>
</evidence>
<evidence type="ECO:0000256" key="4">
    <source>
        <dbReference type="ARBA" id="ARBA00022502"/>
    </source>
</evidence>
<accession>A0A1Y3AW64</accession>
<name>A0A1Y3AW64_EURMA</name>
<keyword evidence="6" id="KW-0256">Endoplasmic reticulum</keyword>
<dbReference type="GO" id="GO:0042765">
    <property type="term" value="C:GPI-anchor transamidase complex"/>
    <property type="evidence" value="ECO:0007669"/>
    <property type="project" value="InterPro"/>
</dbReference>
<keyword evidence="5 9" id="KW-0812">Transmembrane</keyword>
<comment type="similarity">
    <text evidence="3">Belongs to the PIGU family.</text>
</comment>
<keyword evidence="7 9" id="KW-1133">Transmembrane helix</keyword>
<dbReference type="InterPro" id="IPR009600">
    <property type="entry name" value="PIG-U"/>
</dbReference>
<proteinExistence type="inferred from homology"/>
<evidence type="ECO:0000256" key="6">
    <source>
        <dbReference type="ARBA" id="ARBA00022824"/>
    </source>
</evidence>
<organism evidence="10 11">
    <name type="scientific">Euroglyphus maynei</name>
    <name type="common">Mayne's house dust mite</name>
    <dbReference type="NCBI Taxonomy" id="6958"/>
    <lineage>
        <taxon>Eukaryota</taxon>
        <taxon>Metazoa</taxon>
        <taxon>Ecdysozoa</taxon>
        <taxon>Arthropoda</taxon>
        <taxon>Chelicerata</taxon>
        <taxon>Arachnida</taxon>
        <taxon>Acari</taxon>
        <taxon>Acariformes</taxon>
        <taxon>Sarcoptiformes</taxon>
        <taxon>Astigmata</taxon>
        <taxon>Psoroptidia</taxon>
        <taxon>Analgoidea</taxon>
        <taxon>Pyroglyphidae</taxon>
        <taxon>Pyroglyphinae</taxon>
        <taxon>Euroglyphus</taxon>
    </lineage>
</organism>
<dbReference type="PANTHER" id="PTHR13121">
    <property type="entry name" value="GPI TRANSAMIDASE COMPONENT PIG-U"/>
    <property type="match status" value="1"/>
</dbReference>
<dbReference type="GO" id="GO:0016255">
    <property type="term" value="P:attachment of GPI anchor to protein"/>
    <property type="evidence" value="ECO:0007669"/>
    <property type="project" value="InterPro"/>
</dbReference>
<evidence type="ECO:0000256" key="9">
    <source>
        <dbReference type="SAM" id="Phobius"/>
    </source>
</evidence>
<feature type="non-terminal residue" evidence="10">
    <location>
        <position position="82"/>
    </location>
</feature>
<keyword evidence="4" id="KW-0337">GPI-anchor biosynthesis</keyword>
<dbReference type="EMBL" id="MUJZ01058167">
    <property type="protein sequence ID" value="OTF72048.1"/>
    <property type="molecule type" value="Genomic_DNA"/>
</dbReference>
<evidence type="ECO:0000256" key="1">
    <source>
        <dbReference type="ARBA" id="ARBA00004477"/>
    </source>
</evidence>